<dbReference type="CDD" id="cd00519">
    <property type="entry name" value="Lipase_3"/>
    <property type="match status" value="1"/>
</dbReference>
<dbReference type="EMBL" id="JAPVEA010000006">
    <property type="protein sequence ID" value="KAJ5450625.1"/>
    <property type="molecule type" value="Genomic_DNA"/>
</dbReference>
<evidence type="ECO:0000313" key="4">
    <source>
        <dbReference type="EMBL" id="KAJ5450625.1"/>
    </source>
</evidence>
<dbReference type="PANTHER" id="PTHR46640">
    <property type="entry name" value="TRIACYLGLYCEROL LIPASE, PUTATIVE (AFU_ORTHOLOGUE AFUA_6G06510)-RELATED"/>
    <property type="match status" value="1"/>
</dbReference>
<dbReference type="InterPro" id="IPR029058">
    <property type="entry name" value="AB_hydrolase_fold"/>
</dbReference>
<dbReference type="PANTHER" id="PTHR46640:SF1">
    <property type="entry name" value="FUNGAL LIPASE-LIKE DOMAIN-CONTAINING PROTEIN-RELATED"/>
    <property type="match status" value="1"/>
</dbReference>
<name>A0AAD6G3I4_9EURO</name>
<dbReference type="Proteomes" id="UP001213681">
    <property type="component" value="Unassembled WGS sequence"/>
</dbReference>
<evidence type="ECO:0000313" key="5">
    <source>
        <dbReference type="Proteomes" id="UP001213681"/>
    </source>
</evidence>
<dbReference type="Gene3D" id="3.40.50.1820">
    <property type="entry name" value="alpha/beta hydrolase"/>
    <property type="match status" value="1"/>
</dbReference>
<dbReference type="Pfam" id="PF01764">
    <property type="entry name" value="Lipase_3"/>
    <property type="match status" value="1"/>
</dbReference>
<dbReference type="InterPro" id="IPR002921">
    <property type="entry name" value="Fungal_lipase-type"/>
</dbReference>
<dbReference type="GO" id="GO:0006629">
    <property type="term" value="P:lipid metabolic process"/>
    <property type="evidence" value="ECO:0007669"/>
    <property type="project" value="InterPro"/>
</dbReference>
<evidence type="ECO:0000256" key="1">
    <source>
        <dbReference type="ARBA" id="ARBA00022729"/>
    </source>
</evidence>
<dbReference type="RefSeq" id="XP_056766160.1">
    <property type="nucleotide sequence ID" value="XM_056910456.1"/>
</dbReference>
<comment type="caution">
    <text evidence="4">The sequence shown here is derived from an EMBL/GenBank/DDBJ whole genome shotgun (WGS) entry which is preliminary data.</text>
</comment>
<reference evidence="4" key="1">
    <citation type="submission" date="2022-12" db="EMBL/GenBank/DDBJ databases">
        <authorList>
            <person name="Petersen C."/>
        </authorList>
    </citation>
    <scope>NUCLEOTIDE SEQUENCE</scope>
    <source>
        <strain evidence="4">IBT 16125</strain>
    </source>
</reference>
<keyword evidence="2" id="KW-0378">Hydrolase</keyword>
<protein>
    <recommendedName>
        <fullName evidence="3">Fungal lipase-type domain-containing protein</fullName>
    </recommendedName>
</protein>
<keyword evidence="5" id="KW-1185">Reference proteome</keyword>
<dbReference type="AlphaFoldDB" id="A0AAD6G3I4"/>
<proteinExistence type="predicted"/>
<dbReference type="GO" id="GO:0072330">
    <property type="term" value="P:monocarboxylic acid biosynthetic process"/>
    <property type="evidence" value="ECO:0007669"/>
    <property type="project" value="UniProtKB-ARBA"/>
</dbReference>
<accession>A0AAD6G3I4</accession>
<feature type="domain" description="Fungal lipase-type" evidence="3">
    <location>
        <begin position="89"/>
        <end position="220"/>
    </location>
</feature>
<evidence type="ECO:0000256" key="2">
    <source>
        <dbReference type="ARBA" id="ARBA00022801"/>
    </source>
</evidence>
<dbReference type="GO" id="GO:0016787">
    <property type="term" value="F:hydrolase activity"/>
    <property type="evidence" value="ECO:0007669"/>
    <property type="project" value="UniProtKB-KW"/>
</dbReference>
<gene>
    <name evidence="4" type="ORF">N7458_007074</name>
</gene>
<reference evidence="4" key="2">
    <citation type="journal article" date="2023" name="IMA Fungus">
        <title>Comparative genomic study of the Penicillium genus elucidates a diverse pangenome and 15 lateral gene transfer events.</title>
        <authorList>
            <person name="Petersen C."/>
            <person name="Sorensen T."/>
            <person name="Nielsen M.R."/>
            <person name="Sondergaard T.E."/>
            <person name="Sorensen J.L."/>
            <person name="Fitzpatrick D.A."/>
            <person name="Frisvad J.C."/>
            <person name="Nielsen K.L."/>
        </authorList>
    </citation>
    <scope>NUCLEOTIDE SEQUENCE</scope>
    <source>
        <strain evidence="4">IBT 16125</strain>
    </source>
</reference>
<organism evidence="4 5">
    <name type="scientific">Penicillium daleae</name>
    <dbReference type="NCBI Taxonomy" id="63821"/>
    <lineage>
        <taxon>Eukaryota</taxon>
        <taxon>Fungi</taxon>
        <taxon>Dikarya</taxon>
        <taxon>Ascomycota</taxon>
        <taxon>Pezizomycotina</taxon>
        <taxon>Eurotiomycetes</taxon>
        <taxon>Eurotiomycetidae</taxon>
        <taxon>Eurotiales</taxon>
        <taxon>Aspergillaceae</taxon>
        <taxon>Penicillium</taxon>
    </lineage>
</organism>
<dbReference type="SUPFAM" id="SSF53474">
    <property type="entry name" value="alpha/beta-Hydrolases"/>
    <property type="match status" value="1"/>
</dbReference>
<dbReference type="GO" id="GO:0017000">
    <property type="term" value="P:antibiotic biosynthetic process"/>
    <property type="evidence" value="ECO:0007669"/>
    <property type="project" value="UniProtKB-ARBA"/>
</dbReference>
<evidence type="ECO:0000259" key="3">
    <source>
        <dbReference type="Pfam" id="PF01764"/>
    </source>
</evidence>
<dbReference type="InterPro" id="IPR051299">
    <property type="entry name" value="AB_hydrolase_lip/est"/>
</dbReference>
<dbReference type="GeneID" id="81600699"/>
<keyword evidence="1" id="KW-0732">Signal</keyword>
<sequence>MLASGRELSNRADVTEVFLNKLALFSEYSAAATCENNFNSTEGTKVVCDPGICPHLERTDTEILTSFQGQNPGNTTGFVALDRTHKTIVLSFRGSEYKGNYDTDIDFPQVPVPELCADCMAHEGFLYAWGNVSAVVLPIIQCASRLYPSYTVAFTGHSLGGALSTLGATFQRNANQTVDLYTFGSPQVGNHSLAEIITNATLGMNYRVTHSDDPVPRILGTEKAVTKHWQYSQSSPEYWIISNNTANVTPSDIEVIKGIDNTAGNLGQTGCDFQAHQWYIGNMTGCSRNGQSGNSTEITKLLCDL</sequence>